<dbReference type="SMART" id="SM00046">
    <property type="entry name" value="DAGKc"/>
    <property type="match status" value="1"/>
</dbReference>
<dbReference type="InterPro" id="IPR050187">
    <property type="entry name" value="Lipid_Phosphate_FormReg"/>
</dbReference>
<evidence type="ECO:0000313" key="6">
    <source>
        <dbReference type="EMBL" id="GGQ95775.1"/>
    </source>
</evidence>
<sequence>MPLSSLPFAVVLNTQAGSGLAGREWPRLKAELDQHGLPHQLLQTGSAQEACWALAQLPPEQPVLAVGGDGTVYGLLPELRHSGRALGVVPLGSGNDFAGMLGLKPGDFGAALGRLSRPATAFDLLEVQLEGEAPDEWMTLLNGLGMGFDAQITALMNDVPKRLLGVHLGGLARYLWAALDGLRHLETEHLEVLLDDQPWYSGPSCLVAVMNGRRYGGGFLIAPQANPQDGLIDVVLGSELSRSALLLLMGRVLRGTHLTHPLVHHARARKVSVYWTRPMYAHLDGDVLGRQEGMHIQVVPGGLKFLSSS</sequence>
<dbReference type="InterPro" id="IPR045540">
    <property type="entry name" value="YegS/DAGK_C"/>
</dbReference>
<dbReference type="GO" id="GO:0005886">
    <property type="term" value="C:plasma membrane"/>
    <property type="evidence" value="ECO:0007669"/>
    <property type="project" value="TreeGrafter"/>
</dbReference>
<comment type="caution">
    <text evidence="6">The sequence shown here is derived from an EMBL/GenBank/DDBJ whole genome shotgun (WGS) entry which is preliminary data.</text>
</comment>
<name>A0A918F184_9DEIO</name>
<dbReference type="Pfam" id="PF19279">
    <property type="entry name" value="YegS_C"/>
    <property type="match status" value="1"/>
</dbReference>
<keyword evidence="2" id="KW-0547">Nucleotide-binding</keyword>
<accession>A0A918F184</accession>
<dbReference type="GO" id="GO:0005524">
    <property type="term" value="F:ATP binding"/>
    <property type="evidence" value="ECO:0007669"/>
    <property type="project" value="UniProtKB-KW"/>
</dbReference>
<dbReference type="SUPFAM" id="SSF111331">
    <property type="entry name" value="NAD kinase/diacylglycerol kinase-like"/>
    <property type="match status" value="1"/>
</dbReference>
<organism evidence="6 7">
    <name type="scientific">Deinococcus ruber</name>
    <dbReference type="NCBI Taxonomy" id="1848197"/>
    <lineage>
        <taxon>Bacteria</taxon>
        <taxon>Thermotogati</taxon>
        <taxon>Deinococcota</taxon>
        <taxon>Deinococci</taxon>
        <taxon>Deinococcales</taxon>
        <taxon>Deinococcaceae</taxon>
        <taxon>Deinococcus</taxon>
    </lineage>
</organism>
<evidence type="ECO:0000256" key="2">
    <source>
        <dbReference type="ARBA" id="ARBA00022741"/>
    </source>
</evidence>
<dbReference type="AlphaFoldDB" id="A0A918F184"/>
<dbReference type="InterPro" id="IPR001206">
    <property type="entry name" value="Diacylglycerol_kinase_cat_dom"/>
</dbReference>
<dbReference type="PANTHER" id="PTHR12358">
    <property type="entry name" value="SPHINGOSINE KINASE"/>
    <property type="match status" value="1"/>
</dbReference>
<keyword evidence="7" id="KW-1185">Reference proteome</keyword>
<dbReference type="PANTHER" id="PTHR12358:SF106">
    <property type="entry name" value="LIPID KINASE YEGS"/>
    <property type="match status" value="1"/>
</dbReference>
<gene>
    <name evidence="6" type="ORF">GCM10008957_05370</name>
</gene>
<dbReference type="Pfam" id="PF00781">
    <property type="entry name" value="DAGK_cat"/>
    <property type="match status" value="1"/>
</dbReference>
<dbReference type="Gene3D" id="2.60.200.40">
    <property type="match status" value="1"/>
</dbReference>
<protein>
    <submittedName>
        <fullName evidence="6">Diacylglycerol kinase</fullName>
    </submittedName>
</protein>
<dbReference type="InterPro" id="IPR016064">
    <property type="entry name" value="NAD/diacylglycerol_kinase_sf"/>
</dbReference>
<evidence type="ECO:0000259" key="5">
    <source>
        <dbReference type="PROSITE" id="PS50146"/>
    </source>
</evidence>
<dbReference type="InterPro" id="IPR017438">
    <property type="entry name" value="ATP-NAD_kinase_N"/>
</dbReference>
<reference evidence="6" key="2">
    <citation type="submission" date="2020-09" db="EMBL/GenBank/DDBJ databases">
        <authorList>
            <person name="Sun Q."/>
            <person name="Ohkuma M."/>
        </authorList>
    </citation>
    <scope>NUCLEOTIDE SEQUENCE</scope>
    <source>
        <strain evidence="6">JCM 31311</strain>
    </source>
</reference>
<evidence type="ECO:0000256" key="3">
    <source>
        <dbReference type="ARBA" id="ARBA00022777"/>
    </source>
</evidence>
<evidence type="ECO:0000313" key="7">
    <source>
        <dbReference type="Proteomes" id="UP000603865"/>
    </source>
</evidence>
<evidence type="ECO:0000256" key="1">
    <source>
        <dbReference type="ARBA" id="ARBA00022679"/>
    </source>
</evidence>
<keyword evidence="1" id="KW-0808">Transferase</keyword>
<dbReference type="EMBL" id="BMQL01000001">
    <property type="protein sequence ID" value="GGQ95775.1"/>
    <property type="molecule type" value="Genomic_DNA"/>
</dbReference>
<dbReference type="Proteomes" id="UP000603865">
    <property type="component" value="Unassembled WGS sequence"/>
</dbReference>
<dbReference type="Gene3D" id="3.40.50.10330">
    <property type="entry name" value="Probable inorganic polyphosphate/atp-NAD kinase, domain 1"/>
    <property type="match status" value="1"/>
</dbReference>
<dbReference type="RefSeq" id="WP_229775820.1">
    <property type="nucleotide sequence ID" value="NZ_BMQL01000001.1"/>
</dbReference>
<keyword evidence="4" id="KW-0067">ATP-binding</keyword>
<dbReference type="PROSITE" id="PS50146">
    <property type="entry name" value="DAGK"/>
    <property type="match status" value="1"/>
</dbReference>
<dbReference type="GO" id="GO:0016301">
    <property type="term" value="F:kinase activity"/>
    <property type="evidence" value="ECO:0007669"/>
    <property type="project" value="UniProtKB-KW"/>
</dbReference>
<reference evidence="6" key="1">
    <citation type="journal article" date="2014" name="Int. J. Syst. Evol. Microbiol.">
        <title>Complete genome sequence of Corynebacterium casei LMG S-19264T (=DSM 44701T), isolated from a smear-ripened cheese.</title>
        <authorList>
            <consortium name="US DOE Joint Genome Institute (JGI-PGF)"/>
            <person name="Walter F."/>
            <person name="Albersmeier A."/>
            <person name="Kalinowski J."/>
            <person name="Ruckert C."/>
        </authorList>
    </citation>
    <scope>NUCLEOTIDE SEQUENCE</scope>
    <source>
        <strain evidence="6">JCM 31311</strain>
    </source>
</reference>
<feature type="domain" description="DAGKc" evidence="5">
    <location>
        <begin position="3"/>
        <end position="131"/>
    </location>
</feature>
<evidence type="ECO:0000256" key="4">
    <source>
        <dbReference type="ARBA" id="ARBA00022840"/>
    </source>
</evidence>
<keyword evidence="3 6" id="KW-0418">Kinase</keyword>
<proteinExistence type="predicted"/>